<dbReference type="PROSITE" id="PS51257">
    <property type="entry name" value="PROKAR_LIPOPROTEIN"/>
    <property type="match status" value="1"/>
</dbReference>
<accession>A0A8J6IVY4</accession>
<name>A0A8J6IVY4_9ALTE</name>
<keyword evidence="2" id="KW-0326">Glycosidase</keyword>
<reference evidence="4" key="2">
    <citation type="submission" date="2020-08" db="EMBL/GenBank/DDBJ databases">
        <authorList>
            <person name="Lai Q."/>
        </authorList>
    </citation>
    <scope>NUCLEOTIDE SEQUENCE</scope>
    <source>
        <strain evidence="4">S27-2</strain>
    </source>
</reference>
<dbReference type="PANTHER" id="PTHR43053">
    <property type="entry name" value="GLYCOSIDASE FAMILY 31"/>
    <property type="match status" value="1"/>
</dbReference>
<dbReference type="Pfam" id="PF02065">
    <property type="entry name" value="Melibiase"/>
    <property type="match status" value="1"/>
</dbReference>
<feature type="chain" id="PRO_5035246972" evidence="3">
    <location>
        <begin position="26"/>
        <end position="701"/>
    </location>
</feature>
<protein>
    <submittedName>
        <fullName evidence="4">Alpha-galactosidase</fullName>
    </submittedName>
</protein>
<evidence type="ECO:0000256" key="3">
    <source>
        <dbReference type="SAM" id="SignalP"/>
    </source>
</evidence>
<dbReference type="InterPro" id="IPR050985">
    <property type="entry name" value="Alpha-glycosidase_related"/>
</dbReference>
<organism evidence="4 5">
    <name type="scientific">Neptunicella marina</name>
    <dbReference type="NCBI Taxonomy" id="2125989"/>
    <lineage>
        <taxon>Bacteria</taxon>
        <taxon>Pseudomonadati</taxon>
        <taxon>Pseudomonadota</taxon>
        <taxon>Gammaproteobacteria</taxon>
        <taxon>Alteromonadales</taxon>
        <taxon>Alteromonadaceae</taxon>
        <taxon>Neptunicella</taxon>
    </lineage>
</organism>
<keyword evidence="3" id="KW-0732">Signal</keyword>
<evidence type="ECO:0000256" key="2">
    <source>
        <dbReference type="ARBA" id="ARBA00023295"/>
    </source>
</evidence>
<keyword evidence="5" id="KW-1185">Reference proteome</keyword>
<feature type="signal peptide" evidence="3">
    <location>
        <begin position="1"/>
        <end position="25"/>
    </location>
</feature>
<reference evidence="4" key="1">
    <citation type="journal article" date="2018" name="Int. J. Syst. Evol. Microbiol.">
        <title>Neptunicella marina gen. nov., sp. nov., isolated from surface seawater.</title>
        <authorList>
            <person name="Liu X."/>
            <person name="Lai Q."/>
            <person name="Du Y."/>
            <person name="Zhang X."/>
            <person name="Liu Z."/>
            <person name="Sun F."/>
            <person name="Shao Z."/>
        </authorList>
    </citation>
    <scope>NUCLEOTIDE SEQUENCE</scope>
    <source>
        <strain evidence="4">S27-2</strain>
    </source>
</reference>
<dbReference type="GO" id="GO:0004557">
    <property type="term" value="F:alpha-galactosidase activity"/>
    <property type="evidence" value="ECO:0007669"/>
    <property type="project" value="InterPro"/>
</dbReference>
<comment type="caution">
    <text evidence="4">The sequence shown here is derived from an EMBL/GenBank/DDBJ whole genome shotgun (WGS) entry which is preliminary data.</text>
</comment>
<dbReference type="InterPro" id="IPR002252">
    <property type="entry name" value="Glyco_hydro_36"/>
</dbReference>
<dbReference type="Gene3D" id="3.20.20.70">
    <property type="entry name" value="Aldolase class I"/>
    <property type="match status" value="1"/>
</dbReference>
<dbReference type="Proteomes" id="UP000601768">
    <property type="component" value="Unassembled WGS sequence"/>
</dbReference>
<dbReference type="SUPFAM" id="SSF51445">
    <property type="entry name" value="(Trans)glycosidases"/>
    <property type="match status" value="1"/>
</dbReference>
<evidence type="ECO:0000313" key="5">
    <source>
        <dbReference type="Proteomes" id="UP000601768"/>
    </source>
</evidence>
<dbReference type="InterPro" id="IPR013785">
    <property type="entry name" value="Aldolase_TIM"/>
</dbReference>
<dbReference type="CDD" id="cd14791">
    <property type="entry name" value="GH36"/>
    <property type="match status" value="1"/>
</dbReference>
<dbReference type="AlphaFoldDB" id="A0A8J6IVY4"/>
<evidence type="ECO:0000256" key="1">
    <source>
        <dbReference type="ARBA" id="ARBA00022801"/>
    </source>
</evidence>
<keyword evidence="1" id="KW-0378">Hydrolase</keyword>
<gene>
    <name evidence="4" type="ORF">H8B19_11655</name>
</gene>
<dbReference type="InterPro" id="IPR017853">
    <property type="entry name" value="GH"/>
</dbReference>
<proteinExistence type="predicted"/>
<dbReference type="RefSeq" id="WP_186507063.1">
    <property type="nucleotide sequence ID" value="NZ_JACNEP010000008.1"/>
</dbReference>
<dbReference type="PANTHER" id="PTHR43053:SF3">
    <property type="entry name" value="ALPHA-GALACTOSIDASE C-RELATED"/>
    <property type="match status" value="1"/>
</dbReference>
<dbReference type="GO" id="GO:0016052">
    <property type="term" value="P:carbohydrate catabolic process"/>
    <property type="evidence" value="ECO:0007669"/>
    <property type="project" value="InterPro"/>
</dbReference>
<evidence type="ECO:0000313" key="4">
    <source>
        <dbReference type="EMBL" id="MBC3766533.1"/>
    </source>
</evidence>
<sequence>MQNKFHLWMTMLLGIPLFLSGCATTSETQSDTYKVGQAGVTLEFNQSLQSRVISHLNQEGKSLGDFGYSEYVLLSSGEKITDFNVTDVTTGTVDSELGHGQQTLLTGQSAQGIRKSVSVQSYPDYPDMLFVKVSYTNTNAEPLVITQWVQNAYQLKVNSLLSGVDSDAPAFWAFQGASHADRRDWVMPLIPGYSEQNYMGMNASDYGSGTPLIDVWRKDVGLAVGHLDLDPQLVSLPVSYPALQQGASLAVEFEKHIKLMPGETLQTLDTFVAVHHKDYYATLVDYRKVMAKKGLVMADVPDAAYEPIWCAWGYERDFSVEEVEKTLPKAKQLGLEWAVLDDGWQTSEGDWYLDKNKFPNGDKDMKALVDKIKAAGLKAKLWWAPLAVDPGTDLLHDHSDMLLLDQDGAVQDITWWNSFYLCPAYSKTRENAVRLVKKIIGEWGYAGLKIDGQHLNGVPPCYNPAHHHASPQDSVNELAEFWKLIYDTAIEINPDAVVEICPCGTSYAFHNLPYMNQTVSSDPLSSWQVRSKGKTLKGLMGPSAPYYGDHVELSDNASDFASSFGIGAVLGSKFTLPSPNNKAAAAFVLDAEKEKTWQHWFDLYNKLMLPKGEYLGDLYDIGFDYPETHVVRKDGKMFYAFYAPDFDGTVEFRGLQPQKYRVVDYVNNRELATVSADPQKGTATLATQFKQYLLVELIPLD</sequence>
<dbReference type="EMBL" id="JACNEP010000008">
    <property type="protein sequence ID" value="MBC3766533.1"/>
    <property type="molecule type" value="Genomic_DNA"/>
</dbReference>